<evidence type="ECO:0000313" key="3">
    <source>
        <dbReference type="Proteomes" id="UP000006727"/>
    </source>
</evidence>
<dbReference type="PaxDb" id="3218-PP1S353_60V6.1"/>
<protein>
    <submittedName>
        <fullName evidence="1 2">Uncharacterized protein</fullName>
    </submittedName>
</protein>
<gene>
    <name evidence="1" type="ORF">PHYPA_025916</name>
</gene>
<dbReference type="Proteomes" id="UP000006727">
    <property type="component" value="Chromosome 21"/>
</dbReference>
<keyword evidence="3" id="KW-1185">Reference proteome</keyword>
<name>A9TX05_PHYPA</name>
<dbReference type="EnsemblPlants" id="Pp3c21_9010V3.1">
    <property type="protein sequence ID" value="Pp3c21_9010V3.1"/>
    <property type="gene ID" value="Pp3c21_9010"/>
</dbReference>
<organism evidence="1">
    <name type="scientific">Physcomitrium patens</name>
    <name type="common">Spreading-leaved earth moss</name>
    <name type="synonym">Physcomitrella patens</name>
    <dbReference type="NCBI Taxonomy" id="3218"/>
    <lineage>
        <taxon>Eukaryota</taxon>
        <taxon>Viridiplantae</taxon>
        <taxon>Streptophyta</taxon>
        <taxon>Embryophyta</taxon>
        <taxon>Bryophyta</taxon>
        <taxon>Bryophytina</taxon>
        <taxon>Bryopsida</taxon>
        <taxon>Funariidae</taxon>
        <taxon>Funariales</taxon>
        <taxon>Funariaceae</taxon>
        <taxon>Physcomitrium</taxon>
    </lineage>
</organism>
<accession>A9TX05</accession>
<dbReference type="HOGENOM" id="CLU_1868602_0_0_1"/>
<reference evidence="2" key="3">
    <citation type="submission" date="2020-12" db="UniProtKB">
        <authorList>
            <consortium name="EnsemblPlants"/>
        </authorList>
    </citation>
    <scope>IDENTIFICATION</scope>
</reference>
<reference evidence="1 3" key="1">
    <citation type="journal article" date="2008" name="Science">
        <title>The Physcomitrella genome reveals evolutionary insights into the conquest of land by plants.</title>
        <authorList>
            <person name="Rensing S."/>
            <person name="Lang D."/>
            <person name="Zimmer A."/>
            <person name="Terry A."/>
            <person name="Salamov A."/>
            <person name="Shapiro H."/>
            <person name="Nishiyama T."/>
            <person name="Perroud P.-F."/>
            <person name="Lindquist E."/>
            <person name="Kamisugi Y."/>
            <person name="Tanahashi T."/>
            <person name="Sakakibara K."/>
            <person name="Fujita T."/>
            <person name="Oishi K."/>
            <person name="Shin-I T."/>
            <person name="Kuroki Y."/>
            <person name="Toyoda A."/>
            <person name="Suzuki Y."/>
            <person name="Hashimoto A."/>
            <person name="Yamaguchi K."/>
            <person name="Sugano A."/>
            <person name="Kohara Y."/>
            <person name="Fujiyama A."/>
            <person name="Anterola A."/>
            <person name="Aoki S."/>
            <person name="Ashton N."/>
            <person name="Barbazuk W.B."/>
            <person name="Barker E."/>
            <person name="Bennetzen J."/>
            <person name="Bezanilla M."/>
            <person name="Blankenship R."/>
            <person name="Cho S.H."/>
            <person name="Dutcher S."/>
            <person name="Estelle M."/>
            <person name="Fawcett J.A."/>
            <person name="Gundlach H."/>
            <person name="Hanada K."/>
            <person name="Heyl A."/>
            <person name="Hicks K.A."/>
            <person name="Hugh J."/>
            <person name="Lohr M."/>
            <person name="Mayer K."/>
            <person name="Melkozernov A."/>
            <person name="Murata T."/>
            <person name="Nelson D."/>
            <person name="Pils B."/>
            <person name="Prigge M."/>
            <person name="Reiss B."/>
            <person name="Renner T."/>
            <person name="Rombauts S."/>
            <person name="Rushton P."/>
            <person name="Sanderfoot A."/>
            <person name="Schween G."/>
            <person name="Shiu S.-H."/>
            <person name="Stueber K."/>
            <person name="Theodoulou F.L."/>
            <person name="Tu H."/>
            <person name="Van de Peer Y."/>
            <person name="Verrier P.J."/>
            <person name="Waters E."/>
            <person name="Wood A."/>
            <person name="Yang L."/>
            <person name="Cove D."/>
            <person name="Cuming A."/>
            <person name="Hasebe M."/>
            <person name="Lucas S."/>
            <person name="Mishler D.B."/>
            <person name="Reski R."/>
            <person name="Grigoriev I."/>
            <person name="Quatrano R.S."/>
            <person name="Boore J.L."/>
        </authorList>
    </citation>
    <scope>NUCLEOTIDE SEQUENCE [LARGE SCALE GENOMIC DNA]</scope>
    <source>
        <strain evidence="2 3">cv. Gransden 2004</strain>
    </source>
</reference>
<dbReference type="Gramene" id="Pp3c21_9010V3.1">
    <property type="protein sequence ID" value="Pp3c21_9010V3.1"/>
    <property type="gene ID" value="Pp3c21_9010"/>
</dbReference>
<dbReference type="EMBL" id="ABEU02000021">
    <property type="protein sequence ID" value="PNR31793.1"/>
    <property type="molecule type" value="Genomic_DNA"/>
</dbReference>
<evidence type="ECO:0000313" key="2">
    <source>
        <dbReference type="EnsemblPlants" id="Pp3c21_9010V3.1"/>
    </source>
</evidence>
<sequence>MPRAGHGIAAPALPSHIIIPCEVWRLLVTSRGDFLSLTHADAHELSTKYCSRDENVAIGWQAWDVVRAWITSVGQRKLMRSSLGRFGKLGPTGFRQGMPRVGGEWDEVEYCALKFGSWGILLVDLAGSDALFHGYAA</sequence>
<dbReference type="InParanoid" id="A9TX05"/>
<proteinExistence type="predicted"/>
<reference evidence="1 3" key="2">
    <citation type="journal article" date="2018" name="Plant J.">
        <title>The Physcomitrella patens chromosome-scale assembly reveals moss genome structure and evolution.</title>
        <authorList>
            <person name="Lang D."/>
            <person name="Ullrich K.K."/>
            <person name="Murat F."/>
            <person name="Fuchs J."/>
            <person name="Jenkins J."/>
            <person name="Haas F.B."/>
            <person name="Piednoel M."/>
            <person name="Gundlach H."/>
            <person name="Van Bel M."/>
            <person name="Meyberg R."/>
            <person name="Vives C."/>
            <person name="Morata J."/>
            <person name="Symeonidi A."/>
            <person name="Hiss M."/>
            <person name="Muchero W."/>
            <person name="Kamisugi Y."/>
            <person name="Saleh O."/>
            <person name="Blanc G."/>
            <person name="Decker E.L."/>
            <person name="van Gessel N."/>
            <person name="Grimwood J."/>
            <person name="Hayes R.D."/>
            <person name="Graham S.W."/>
            <person name="Gunter L.E."/>
            <person name="McDaniel S.F."/>
            <person name="Hoernstein S.N.W."/>
            <person name="Larsson A."/>
            <person name="Li F.W."/>
            <person name="Perroud P.F."/>
            <person name="Phillips J."/>
            <person name="Ranjan P."/>
            <person name="Rokshar D.S."/>
            <person name="Rothfels C.J."/>
            <person name="Schneider L."/>
            <person name="Shu S."/>
            <person name="Stevenson D.W."/>
            <person name="Thummler F."/>
            <person name="Tillich M."/>
            <person name="Villarreal Aguilar J.C."/>
            <person name="Widiez T."/>
            <person name="Wong G.K."/>
            <person name="Wymore A."/>
            <person name="Zhang Y."/>
            <person name="Zimmer A.D."/>
            <person name="Quatrano R.S."/>
            <person name="Mayer K.F.X."/>
            <person name="Goodstein D."/>
            <person name="Casacuberta J.M."/>
            <person name="Vandepoele K."/>
            <person name="Reski R."/>
            <person name="Cuming A.C."/>
            <person name="Tuskan G.A."/>
            <person name="Maumus F."/>
            <person name="Salse J."/>
            <person name="Schmutz J."/>
            <person name="Rensing S.A."/>
        </authorList>
    </citation>
    <scope>NUCLEOTIDE SEQUENCE [LARGE SCALE GENOMIC DNA]</scope>
    <source>
        <strain evidence="2 3">cv. Gransden 2004</strain>
    </source>
</reference>
<evidence type="ECO:0000313" key="1">
    <source>
        <dbReference type="EMBL" id="PNR31793.1"/>
    </source>
</evidence>
<dbReference type="AlphaFoldDB" id="A9TX05"/>